<dbReference type="InterPro" id="IPR036388">
    <property type="entry name" value="WH-like_DNA-bd_sf"/>
</dbReference>
<dbReference type="Pfam" id="PF00891">
    <property type="entry name" value="Methyltransf_2"/>
    <property type="match status" value="1"/>
</dbReference>
<keyword evidence="1 6" id="KW-0489">Methyltransferase</keyword>
<dbReference type="InterPro" id="IPR029063">
    <property type="entry name" value="SAM-dependent_MTases_sf"/>
</dbReference>
<keyword evidence="3" id="KW-0949">S-adenosyl-L-methionine</keyword>
<sequence>MNEPNPVIIFETLNAFQRTGALKAAIELKVFTVLGAGPLPATAIATATGTSERGMRILCDYLAVIGFLEKSVDGYSLTPTAAVFLDQKSASYMGSVAGFVAADAIMDTYRDVAGAVRKGGTLLANGGSTNVGFELWVEFAKSMAPMMKPAAHFIADLVAEKHDAGPLRVLDIAAGHGLFGITIAERMPDAEIVAQDFERVLEVANENAKLAGVHDRYTLLPGDAMAVEFGENYDFILLTNFLHHFGTDTCITLLKKVRAALKPGGFAVTLDFIPNEDRVTPAVSATFALTMLMSTDQGDAYTFAEYEQMFAAAGFGNNRLIDVPNSPSRLVLSCNA</sequence>
<evidence type="ECO:0000313" key="6">
    <source>
        <dbReference type="EMBL" id="GAA4455139.1"/>
    </source>
</evidence>
<feature type="domain" description="O-methyltransferase dimerisation" evidence="5">
    <location>
        <begin position="11"/>
        <end position="85"/>
    </location>
</feature>
<proteinExistence type="predicted"/>
<comment type="caution">
    <text evidence="6">The sequence shown here is derived from an EMBL/GenBank/DDBJ whole genome shotgun (WGS) entry which is preliminary data.</text>
</comment>
<dbReference type="InterPro" id="IPR016461">
    <property type="entry name" value="COMT-like"/>
</dbReference>
<evidence type="ECO:0000259" key="5">
    <source>
        <dbReference type="Pfam" id="PF08100"/>
    </source>
</evidence>
<dbReference type="InterPro" id="IPR012967">
    <property type="entry name" value="COMT_dimerisation"/>
</dbReference>
<dbReference type="SUPFAM" id="SSF53335">
    <property type="entry name" value="S-adenosyl-L-methionine-dependent methyltransferases"/>
    <property type="match status" value="1"/>
</dbReference>
<dbReference type="Gene3D" id="1.10.10.10">
    <property type="entry name" value="Winged helix-like DNA-binding domain superfamily/Winged helix DNA-binding domain"/>
    <property type="match status" value="1"/>
</dbReference>
<dbReference type="Gene3D" id="3.40.50.150">
    <property type="entry name" value="Vaccinia Virus protein VP39"/>
    <property type="match status" value="1"/>
</dbReference>
<organism evidence="6 7">
    <name type="scientific">Novipirellula rosea</name>
    <dbReference type="NCBI Taxonomy" id="1031540"/>
    <lineage>
        <taxon>Bacteria</taxon>
        <taxon>Pseudomonadati</taxon>
        <taxon>Planctomycetota</taxon>
        <taxon>Planctomycetia</taxon>
        <taxon>Pirellulales</taxon>
        <taxon>Pirellulaceae</taxon>
        <taxon>Novipirellula</taxon>
    </lineage>
</organism>
<dbReference type="InterPro" id="IPR036390">
    <property type="entry name" value="WH_DNA-bd_sf"/>
</dbReference>
<reference evidence="7" key="1">
    <citation type="journal article" date="2019" name="Int. J. Syst. Evol. Microbiol.">
        <title>The Global Catalogue of Microorganisms (GCM) 10K type strain sequencing project: providing services to taxonomists for standard genome sequencing and annotation.</title>
        <authorList>
            <consortium name="The Broad Institute Genomics Platform"/>
            <consortium name="The Broad Institute Genome Sequencing Center for Infectious Disease"/>
            <person name="Wu L."/>
            <person name="Ma J."/>
        </authorList>
    </citation>
    <scope>NUCLEOTIDE SEQUENCE [LARGE SCALE GENOMIC DNA]</scope>
    <source>
        <strain evidence="7">JCM 17759</strain>
    </source>
</reference>
<evidence type="ECO:0000313" key="7">
    <source>
        <dbReference type="Proteomes" id="UP001500840"/>
    </source>
</evidence>
<accession>A0ABP8MRZ9</accession>
<dbReference type="RefSeq" id="WP_345323051.1">
    <property type="nucleotide sequence ID" value="NZ_BAABGA010000035.1"/>
</dbReference>
<evidence type="ECO:0000256" key="1">
    <source>
        <dbReference type="ARBA" id="ARBA00022603"/>
    </source>
</evidence>
<evidence type="ECO:0000256" key="3">
    <source>
        <dbReference type="ARBA" id="ARBA00022691"/>
    </source>
</evidence>
<evidence type="ECO:0000259" key="4">
    <source>
        <dbReference type="Pfam" id="PF00891"/>
    </source>
</evidence>
<dbReference type="GO" id="GO:0008168">
    <property type="term" value="F:methyltransferase activity"/>
    <property type="evidence" value="ECO:0007669"/>
    <property type="project" value="UniProtKB-KW"/>
</dbReference>
<dbReference type="PANTHER" id="PTHR43712:SF2">
    <property type="entry name" value="O-METHYLTRANSFERASE CICE"/>
    <property type="match status" value="1"/>
</dbReference>
<dbReference type="CDD" id="cd02440">
    <property type="entry name" value="AdoMet_MTases"/>
    <property type="match status" value="1"/>
</dbReference>
<dbReference type="PROSITE" id="PS51683">
    <property type="entry name" value="SAM_OMT_II"/>
    <property type="match status" value="1"/>
</dbReference>
<keyword evidence="7" id="KW-1185">Reference proteome</keyword>
<dbReference type="Pfam" id="PF08100">
    <property type="entry name" value="Dimerisation"/>
    <property type="match status" value="1"/>
</dbReference>
<dbReference type="PIRSF" id="PIRSF005739">
    <property type="entry name" value="O-mtase"/>
    <property type="match status" value="1"/>
</dbReference>
<name>A0ABP8MRZ9_9BACT</name>
<keyword evidence="2" id="KW-0808">Transferase</keyword>
<dbReference type="Proteomes" id="UP001500840">
    <property type="component" value="Unassembled WGS sequence"/>
</dbReference>
<dbReference type="SUPFAM" id="SSF46785">
    <property type="entry name" value="Winged helix' DNA-binding domain"/>
    <property type="match status" value="1"/>
</dbReference>
<gene>
    <name evidence="6" type="ORF">GCM10023156_28660</name>
</gene>
<dbReference type="InterPro" id="IPR001077">
    <property type="entry name" value="COMT_C"/>
</dbReference>
<dbReference type="EMBL" id="BAABGA010000035">
    <property type="protein sequence ID" value="GAA4455139.1"/>
    <property type="molecule type" value="Genomic_DNA"/>
</dbReference>
<evidence type="ECO:0000256" key="2">
    <source>
        <dbReference type="ARBA" id="ARBA00022679"/>
    </source>
</evidence>
<protein>
    <submittedName>
        <fullName evidence="6">Methyltransferase</fullName>
    </submittedName>
</protein>
<dbReference type="PANTHER" id="PTHR43712">
    <property type="entry name" value="PUTATIVE (AFU_ORTHOLOGUE AFUA_4G14580)-RELATED"/>
    <property type="match status" value="1"/>
</dbReference>
<dbReference type="GO" id="GO:0032259">
    <property type="term" value="P:methylation"/>
    <property type="evidence" value="ECO:0007669"/>
    <property type="project" value="UniProtKB-KW"/>
</dbReference>
<feature type="domain" description="O-methyltransferase C-terminal" evidence="4">
    <location>
        <begin position="146"/>
        <end position="315"/>
    </location>
</feature>